<accession>A0A914BUS6</accession>
<keyword evidence="2" id="KW-1185">Reference proteome</keyword>
<keyword evidence="1" id="KW-0175">Coiled coil</keyword>
<dbReference type="AlphaFoldDB" id="A0A914BUS6"/>
<evidence type="ECO:0000256" key="1">
    <source>
        <dbReference type="SAM" id="Coils"/>
    </source>
</evidence>
<evidence type="ECO:0000313" key="3">
    <source>
        <dbReference type="WBParaSite" id="ACRNAN_Path_1038.g3975.t1"/>
    </source>
</evidence>
<sequence length="258" mass="29768">MSILGKTEFRIRWTPDSAEYWPSVHFVAGHSWSVCMKYHSDEQTGHMPFLSIYIYCNKDRTMPSEDSSSYIASNPTISFSPSSISQSTSEEESIENKILTENIKPYVRFPSTSSDKENEINFGLNGILNSPIRTDVDELRERVKFLEEERKKFINEMELYKKLNTGVITDLEEKNQEMLEKNINLVVDNQDLKGKILSLEKVVKEKNSEIANLYSQINVLKCSINVLRSQNQASKLNSIQLVVTHQKRQTVAERLFNM</sequence>
<evidence type="ECO:0000313" key="2">
    <source>
        <dbReference type="Proteomes" id="UP000887540"/>
    </source>
</evidence>
<feature type="coiled-coil region" evidence="1">
    <location>
        <begin position="136"/>
        <end position="209"/>
    </location>
</feature>
<protein>
    <submittedName>
        <fullName evidence="3">MATH domain-containing protein</fullName>
    </submittedName>
</protein>
<dbReference type="Proteomes" id="UP000887540">
    <property type="component" value="Unplaced"/>
</dbReference>
<organism evidence="2 3">
    <name type="scientific">Acrobeloides nanus</name>
    <dbReference type="NCBI Taxonomy" id="290746"/>
    <lineage>
        <taxon>Eukaryota</taxon>
        <taxon>Metazoa</taxon>
        <taxon>Ecdysozoa</taxon>
        <taxon>Nematoda</taxon>
        <taxon>Chromadorea</taxon>
        <taxon>Rhabditida</taxon>
        <taxon>Tylenchina</taxon>
        <taxon>Cephalobomorpha</taxon>
        <taxon>Cephaloboidea</taxon>
        <taxon>Cephalobidae</taxon>
        <taxon>Acrobeloides</taxon>
    </lineage>
</organism>
<name>A0A914BUS6_9BILA</name>
<reference evidence="3" key="1">
    <citation type="submission" date="2022-11" db="UniProtKB">
        <authorList>
            <consortium name="WormBaseParasite"/>
        </authorList>
    </citation>
    <scope>IDENTIFICATION</scope>
</reference>
<proteinExistence type="predicted"/>
<dbReference type="WBParaSite" id="ACRNAN_Path_1038.g3975.t1">
    <property type="protein sequence ID" value="ACRNAN_Path_1038.g3975.t1"/>
    <property type="gene ID" value="ACRNAN_Path_1038.g3975"/>
</dbReference>